<accession>A0A453BSC1</accession>
<evidence type="ECO:0000313" key="2">
    <source>
        <dbReference type="Proteomes" id="UP000015105"/>
    </source>
</evidence>
<proteinExistence type="predicted"/>
<reference evidence="2" key="2">
    <citation type="journal article" date="2017" name="Nat. Plants">
        <title>The Aegilops tauschii genome reveals multiple impacts of transposons.</title>
        <authorList>
            <person name="Zhao G."/>
            <person name="Zou C."/>
            <person name="Li K."/>
            <person name="Wang K."/>
            <person name="Li T."/>
            <person name="Gao L."/>
            <person name="Zhang X."/>
            <person name="Wang H."/>
            <person name="Yang Z."/>
            <person name="Liu X."/>
            <person name="Jiang W."/>
            <person name="Mao L."/>
            <person name="Kong X."/>
            <person name="Jiao Y."/>
            <person name="Jia J."/>
        </authorList>
    </citation>
    <scope>NUCLEOTIDE SEQUENCE [LARGE SCALE GENOMIC DNA]</scope>
    <source>
        <strain evidence="2">cv. AL8/78</strain>
    </source>
</reference>
<protein>
    <recommendedName>
        <fullName evidence="3">Reverse transcriptase domain-containing protein</fullName>
    </recommendedName>
</protein>
<dbReference type="STRING" id="200361.A0A453BSC1"/>
<reference evidence="1" key="5">
    <citation type="journal article" date="2021" name="G3 (Bethesda)">
        <title>Aegilops tauschii genome assembly Aet v5.0 features greater sequence contiguity and improved annotation.</title>
        <authorList>
            <person name="Wang L."/>
            <person name="Zhu T."/>
            <person name="Rodriguez J.C."/>
            <person name="Deal K.R."/>
            <person name="Dubcovsky J."/>
            <person name="McGuire P.E."/>
            <person name="Lux T."/>
            <person name="Spannagl M."/>
            <person name="Mayer K.F.X."/>
            <person name="Baldrich P."/>
            <person name="Meyers B.C."/>
            <person name="Huo N."/>
            <person name="Gu Y.Q."/>
            <person name="Zhou H."/>
            <person name="Devos K.M."/>
            <person name="Bennetzen J.L."/>
            <person name="Unver T."/>
            <person name="Budak H."/>
            <person name="Gulick P.J."/>
            <person name="Galiba G."/>
            <person name="Kalapos B."/>
            <person name="Nelson D.R."/>
            <person name="Li P."/>
            <person name="You F.M."/>
            <person name="Luo M.C."/>
            <person name="Dvorak J."/>
        </authorList>
    </citation>
    <scope>NUCLEOTIDE SEQUENCE [LARGE SCALE GENOMIC DNA]</scope>
    <source>
        <strain evidence="1">cv. AL8/78</strain>
    </source>
</reference>
<evidence type="ECO:0000313" key="1">
    <source>
        <dbReference type="EnsemblPlants" id="AET2Gv20613500.2"/>
    </source>
</evidence>
<reference evidence="1" key="4">
    <citation type="submission" date="2019-03" db="UniProtKB">
        <authorList>
            <consortium name="EnsemblPlants"/>
        </authorList>
    </citation>
    <scope>IDENTIFICATION</scope>
</reference>
<reference evidence="2" key="1">
    <citation type="journal article" date="2014" name="Science">
        <title>Ancient hybridizations among the ancestral genomes of bread wheat.</title>
        <authorList>
            <consortium name="International Wheat Genome Sequencing Consortium,"/>
            <person name="Marcussen T."/>
            <person name="Sandve S.R."/>
            <person name="Heier L."/>
            <person name="Spannagl M."/>
            <person name="Pfeifer M."/>
            <person name="Jakobsen K.S."/>
            <person name="Wulff B.B."/>
            <person name="Steuernagel B."/>
            <person name="Mayer K.F."/>
            <person name="Olsen O.A."/>
        </authorList>
    </citation>
    <scope>NUCLEOTIDE SEQUENCE [LARGE SCALE GENOMIC DNA]</scope>
    <source>
        <strain evidence="2">cv. AL8/78</strain>
    </source>
</reference>
<dbReference type="AlphaFoldDB" id="A0A453BSC1"/>
<dbReference type="EnsemblPlants" id="AET2Gv20613500.2">
    <property type="protein sequence ID" value="AET2Gv20613500.2"/>
    <property type="gene ID" value="AET2Gv20613500"/>
</dbReference>
<dbReference type="PANTHER" id="PTHR33116:SF87">
    <property type="entry name" value="OS01G0158850 PROTEIN"/>
    <property type="match status" value="1"/>
</dbReference>
<dbReference type="Proteomes" id="UP000015105">
    <property type="component" value="Chromosome 2D"/>
</dbReference>
<reference evidence="1" key="3">
    <citation type="journal article" date="2017" name="Nature">
        <title>Genome sequence of the progenitor of the wheat D genome Aegilops tauschii.</title>
        <authorList>
            <person name="Luo M.C."/>
            <person name="Gu Y.Q."/>
            <person name="Puiu D."/>
            <person name="Wang H."/>
            <person name="Twardziok S.O."/>
            <person name="Deal K.R."/>
            <person name="Huo N."/>
            <person name="Zhu T."/>
            <person name="Wang L."/>
            <person name="Wang Y."/>
            <person name="McGuire P.E."/>
            <person name="Liu S."/>
            <person name="Long H."/>
            <person name="Ramasamy R.K."/>
            <person name="Rodriguez J.C."/>
            <person name="Van S.L."/>
            <person name="Yuan L."/>
            <person name="Wang Z."/>
            <person name="Xia Z."/>
            <person name="Xiao L."/>
            <person name="Anderson O.D."/>
            <person name="Ouyang S."/>
            <person name="Liang Y."/>
            <person name="Zimin A.V."/>
            <person name="Pertea G."/>
            <person name="Qi P."/>
            <person name="Bennetzen J.L."/>
            <person name="Dai X."/>
            <person name="Dawson M.W."/>
            <person name="Muller H.G."/>
            <person name="Kugler K."/>
            <person name="Rivarola-Duarte L."/>
            <person name="Spannagl M."/>
            <person name="Mayer K.F.X."/>
            <person name="Lu F.H."/>
            <person name="Bevan M.W."/>
            <person name="Leroy P."/>
            <person name="Li P."/>
            <person name="You F.M."/>
            <person name="Sun Q."/>
            <person name="Liu Z."/>
            <person name="Lyons E."/>
            <person name="Wicker T."/>
            <person name="Salzberg S.L."/>
            <person name="Devos K.M."/>
            <person name="Dvorak J."/>
        </authorList>
    </citation>
    <scope>NUCLEOTIDE SEQUENCE [LARGE SCALE GENOMIC DNA]</scope>
    <source>
        <strain evidence="1">cv. AL8/78</strain>
    </source>
</reference>
<dbReference type="Gramene" id="AET2Gv20613500.2">
    <property type="protein sequence ID" value="AET2Gv20613500.2"/>
    <property type="gene ID" value="AET2Gv20613500"/>
</dbReference>
<evidence type="ECO:0008006" key="3">
    <source>
        <dbReference type="Google" id="ProtNLM"/>
    </source>
</evidence>
<name>A0A453BSC1_AEGTS</name>
<dbReference type="PANTHER" id="PTHR33116">
    <property type="entry name" value="REVERSE TRANSCRIPTASE ZINC-BINDING DOMAIN-CONTAINING PROTEIN-RELATED-RELATED"/>
    <property type="match status" value="1"/>
</dbReference>
<keyword evidence="2" id="KW-1185">Reference proteome</keyword>
<organism evidence="1 2">
    <name type="scientific">Aegilops tauschii subsp. strangulata</name>
    <name type="common">Goatgrass</name>
    <dbReference type="NCBI Taxonomy" id="200361"/>
    <lineage>
        <taxon>Eukaryota</taxon>
        <taxon>Viridiplantae</taxon>
        <taxon>Streptophyta</taxon>
        <taxon>Embryophyta</taxon>
        <taxon>Tracheophyta</taxon>
        <taxon>Spermatophyta</taxon>
        <taxon>Magnoliopsida</taxon>
        <taxon>Liliopsida</taxon>
        <taxon>Poales</taxon>
        <taxon>Poaceae</taxon>
        <taxon>BOP clade</taxon>
        <taxon>Pooideae</taxon>
        <taxon>Triticodae</taxon>
        <taxon>Triticeae</taxon>
        <taxon>Triticinae</taxon>
        <taxon>Aegilops</taxon>
    </lineage>
</organism>
<sequence length="194" mass="22254">MVEGSESDISNLKFLLLCFQQMSGLRINFDKSEVMVLGYAQDERQSIADRLNCQLGSFPTTYLGIPISDSRLTVAELRPTVGKLQHRIEPWQGQWLSKAARTVLINSSLSSLLLFIMSFYSLPETLHHEIATVQGRFFWAFEGDKQKYHMVRWSEICKPRDQGGLRIMSSKRMNIALLTRRLWRIANGDGGLWL</sequence>